<organism evidence="3 4">
    <name type="scientific">Macrostomum lignano</name>
    <dbReference type="NCBI Taxonomy" id="282301"/>
    <lineage>
        <taxon>Eukaryota</taxon>
        <taxon>Metazoa</taxon>
        <taxon>Spiralia</taxon>
        <taxon>Lophotrochozoa</taxon>
        <taxon>Platyhelminthes</taxon>
        <taxon>Rhabditophora</taxon>
        <taxon>Macrostomorpha</taxon>
        <taxon>Macrostomida</taxon>
        <taxon>Macrostomidae</taxon>
        <taxon>Macrostomum</taxon>
    </lineage>
</organism>
<dbReference type="PANTHER" id="PTHR22168:SF8">
    <property type="entry name" value="TRANSMEMBRANE PROTEIN 26"/>
    <property type="match status" value="1"/>
</dbReference>
<evidence type="ECO:0000313" key="3">
    <source>
        <dbReference type="Proteomes" id="UP000095280"/>
    </source>
</evidence>
<sequence length="190" mass="21769">LLLVYIGTAADIVEFFEAFKEEVVKRDRMLIKLILTIWTWSLLQFVLVITAQRARKDQSGLLSGVNQRRKKISEVEAPVINEAEESYCTCTPEIFGIAISMLLQDLPYLIVRLFMMINYDTTSYTNIFFTLKNTLVCTLLTYRLVVVYWERFRRIRRARKALREAGPHVLLSDDSDPEEGGGGGGGAIRR</sequence>
<feature type="compositionally biased region" description="Gly residues" evidence="1">
    <location>
        <begin position="180"/>
        <end position="190"/>
    </location>
</feature>
<keyword evidence="2" id="KW-1133">Transmembrane helix</keyword>
<dbReference type="WBParaSite" id="maker-uti_cns_0046120-snap-gene-0.5-mRNA-1">
    <property type="protein sequence ID" value="maker-uti_cns_0046120-snap-gene-0.5-mRNA-1"/>
    <property type="gene ID" value="maker-uti_cns_0046120-snap-gene-0.5"/>
</dbReference>
<feature type="transmembrane region" description="Helical" evidence="2">
    <location>
        <begin position="29"/>
        <end position="49"/>
    </location>
</feature>
<dbReference type="InterPro" id="IPR019169">
    <property type="entry name" value="Transmembrane_26"/>
</dbReference>
<accession>A0A1I8J7H3</accession>
<dbReference type="AlphaFoldDB" id="A0A1I8J7H3"/>
<keyword evidence="3" id="KW-1185">Reference proteome</keyword>
<dbReference type="Pfam" id="PF09772">
    <property type="entry name" value="Tmem26"/>
    <property type="match status" value="1"/>
</dbReference>
<name>A0A1I8J7H3_9PLAT</name>
<keyword evidence="2" id="KW-0472">Membrane</keyword>
<dbReference type="Proteomes" id="UP000095280">
    <property type="component" value="Unplaced"/>
</dbReference>
<reference evidence="4" key="1">
    <citation type="submission" date="2016-11" db="UniProtKB">
        <authorList>
            <consortium name="WormBaseParasite"/>
        </authorList>
    </citation>
    <scope>IDENTIFICATION</scope>
</reference>
<evidence type="ECO:0000256" key="1">
    <source>
        <dbReference type="SAM" id="MobiDB-lite"/>
    </source>
</evidence>
<evidence type="ECO:0000313" key="4">
    <source>
        <dbReference type="WBParaSite" id="maker-uti_cns_0046120-snap-gene-0.5-mRNA-1"/>
    </source>
</evidence>
<feature type="transmembrane region" description="Helical" evidence="2">
    <location>
        <begin position="127"/>
        <end position="149"/>
    </location>
</feature>
<feature type="transmembrane region" description="Helical" evidence="2">
    <location>
        <begin position="94"/>
        <end position="115"/>
    </location>
</feature>
<feature type="region of interest" description="Disordered" evidence="1">
    <location>
        <begin position="171"/>
        <end position="190"/>
    </location>
</feature>
<keyword evidence="2" id="KW-0812">Transmembrane</keyword>
<proteinExistence type="predicted"/>
<protein>
    <submittedName>
        <fullName evidence="4">G_PROTEIN_RECEP_F1_2 domain-containing protein</fullName>
    </submittedName>
</protein>
<dbReference type="PANTHER" id="PTHR22168">
    <property type="entry name" value="TMEM26 PROTEIN"/>
    <property type="match status" value="1"/>
</dbReference>
<evidence type="ECO:0000256" key="2">
    <source>
        <dbReference type="SAM" id="Phobius"/>
    </source>
</evidence>